<keyword evidence="2" id="KW-1185">Reference proteome</keyword>
<dbReference type="EMBL" id="JRFU01000154">
    <property type="protein sequence ID" value="PWE85767.1"/>
    <property type="molecule type" value="Genomic_DNA"/>
</dbReference>
<proteinExistence type="predicted"/>
<gene>
    <name evidence="1" type="ORF">LG34_14045</name>
</gene>
<reference evidence="1 2" key="1">
    <citation type="submission" date="2014-09" db="EMBL/GenBank/DDBJ databases">
        <title>Butyrate-producing bacteria isolated from human gut.</title>
        <authorList>
            <person name="Zhang Q."/>
            <person name="Zhao L."/>
        </authorList>
    </citation>
    <scope>NUCLEOTIDE SEQUENCE [LARGE SCALE GENOMIC DNA]</scope>
    <source>
        <strain evidence="1 2">21</strain>
    </source>
</reference>
<name>A0A2V1JM67_EUBRA</name>
<evidence type="ECO:0000313" key="2">
    <source>
        <dbReference type="Proteomes" id="UP000245288"/>
    </source>
</evidence>
<organism evidence="1 2">
    <name type="scientific">Eubacterium ramulus</name>
    <dbReference type="NCBI Taxonomy" id="39490"/>
    <lineage>
        <taxon>Bacteria</taxon>
        <taxon>Bacillati</taxon>
        <taxon>Bacillota</taxon>
        <taxon>Clostridia</taxon>
        <taxon>Eubacteriales</taxon>
        <taxon>Eubacteriaceae</taxon>
        <taxon>Eubacterium</taxon>
    </lineage>
</organism>
<dbReference type="OrthoDB" id="2050905at2"/>
<dbReference type="RefSeq" id="WP_109216533.1">
    <property type="nucleotide sequence ID" value="NZ_CABMEW010000003.1"/>
</dbReference>
<sequence>MLSKELLEKTVAEAIDITRNQYAKTDSVYKMELEKLEKLLREYEDLPLGKEVRSKIDAYIQTLEKLDGRYADLSYIAGIRDACFWAAKIGLISIDFEKI</sequence>
<evidence type="ECO:0000313" key="1">
    <source>
        <dbReference type="EMBL" id="PWE85767.1"/>
    </source>
</evidence>
<protein>
    <submittedName>
        <fullName evidence="1">Uncharacterized protein</fullName>
    </submittedName>
</protein>
<dbReference type="AlphaFoldDB" id="A0A2V1JM67"/>
<comment type="caution">
    <text evidence="1">The sequence shown here is derived from an EMBL/GenBank/DDBJ whole genome shotgun (WGS) entry which is preliminary data.</text>
</comment>
<accession>A0A2V1JM67</accession>
<dbReference type="Proteomes" id="UP000245288">
    <property type="component" value="Unassembled WGS sequence"/>
</dbReference>